<feature type="compositionally biased region" description="Pro residues" evidence="1">
    <location>
        <begin position="68"/>
        <end position="80"/>
    </location>
</feature>
<feature type="compositionally biased region" description="Basic residues" evidence="1">
    <location>
        <begin position="97"/>
        <end position="109"/>
    </location>
</feature>
<gene>
    <name evidence="2" type="ORF">Pa4123_91230</name>
</gene>
<feature type="region of interest" description="Disordered" evidence="1">
    <location>
        <begin position="68"/>
        <end position="144"/>
    </location>
</feature>
<protein>
    <recommendedName>
        <fullName evidence="4">Helix-turn-helix domain-containing protein</fullName>
    </recommendedName>
</protein>
<dbReference type="Proteomes" id="UP001144280">
    <property type="component" value="Unassembled WGS sequence"/>
</dbReference>
<dbReference type="RefSeq" id="WP_281906316.1">
    <property type="nucleotide sequence ID" value="NZ_BSDI01000104.1"/>
</dbReference>
<evidence type="ECO:0008006" key="4">
    <source>
        <dbReference type="Google" id="ProtNLM"/>
    </source>
</evidence>
<evidence type="ECO:0000313" key="2">
    <source>
        <dbReference type="EMBL" id="GLI03843.1"/>
    </source>
</evidence>
<proteinExistence type="predicted"/>
<feature type="compositionally biased region" description="Basic and acidic residues" evidence="1">
    <location>
        <begin position="110"/>
        <end position="119"/>
    </location>
</feature>
<name>A0ABQ5RC88_9ACTN</name>
<feature type="compositionally biased region" description="Basic and acidic residues" evidence="1">
    <location>
        <begin position="86"/>
        <end position="96"/>
    </location>
</feature>
<dbReference type="EMBL" id="BSDI01000104">
    <property type="protein sequence ID" value="GLI03843.1"/>
    <property type="molecule type" value="Genomic_DNA"/>
</dbReference>
<accession>A0ABQ5RC88</accession>
<reference evidence="2" key="1">
    <citation type="submission" date="2022-12" db="EMBL/GenBank/DDBJ databases">
        <title>New Phytohabitans aurantiacus sp. RD004123 nov., an actinomycete isolated from soil.</title>
        <authorList>
            <person name="Triningsih D.W."/>
            <person name="Harunari E."/>
            <person name="Igarashi Y."/>
        </authorList>
    </citation>
    <scope>NUCLEOTIDE SEQUENCE</scope>
    <source>
        <strain evidence="2">RD004123</strain>
    </source>
</reference>
<evidence type="ECO:0000256" key="1">
    <source>
        <dbReference type="SAM" id="MobiDB-lite"/>
    </source>
</evidence>
<keyword evidence="3" id="KW-1185">Reference proteome</keyword>
<organism evidence="2 3">
    <name type="scientific">Phytohabitans aurantiacus</name>
    <dbReference type="NCBI Taxonomy" id="3016789"/>
    <lineage>
        <taxon>Bacteria</taxon>
        <taxon>Bacillati</taxon>
        <taxon>Actinomycetota</taxon>
        <taxon>Actinomycetes</taxon>
        <taxon>Micromonosporales</taxon>
        <taxon>Micromonosporaceae</taxon>
    </lineage>
</organism>
<evidence type="ECO:0000313" key="3">
    <source>
        <dbReference type="Proteomes" id="UP001144280"/>
    </source>
</evidence>
<comment type="caution">
    <text evidence="2">The sequence shown here is derived from an EMBL/GenBank/DDBJ whole genome shotgun (WGS) entry which is preliminary data.</text>
</comment>
<sequence>MSRYVITISPDNDGGTDAAHTTVRVDTSTGQTRITELTVQAASGGGLAPGDLPPVDLDLLVRALTAPAPSPALTPTPTPEPVHVVEPTKEAAEDRPRGRKAAAQPRRRRAAAEAEPVERKARRSRKATTETTGRRARKATQTSTRAYRRMPEPDEVMAAYQATGTITGVAEHFGVPRHTVAGWARRLRGQGYSIGRA</sequence>